<feature type="transmembrane region" description="Helical" evidence="1">
    <location>
        <begin position="231"/>
        <end position="252"/>
    </location>
</feature>
<sequence length="262" mass="27035">MTRAQATRLVALCLGLLTLAWLFTPPMATPPLYDGLGFPDEPYRYVVAPPGTQRTQPPSVGEDDGLVFKGVGPQVLLPVSDENGPQVQAGIPASQLSVPAGTTQLVAKATPLALQGTTPTDGTAWGNVYRLTVTGDHGPVTATGRPTGDSVVSLRAPSAAQPAPVMEYRPAGGGPWRDLHTIRVGNDIYQAPLPGLGDYVLVRLAPGARRGGAQTGASHAAEGHSGRGSALLSWVLGGAFALLCAAILAVRVRRTRSGEAGR</sequence>
<dbReference type="AlphaFoldDB" id="A0A2X0JYW5"/>
<accession>A0A2X0JYW5</accession>
<keyword evidence="1" id="KW-0812">Transmembrane</keyword>
<keyword evidence="3" id="KW-1185">Reference proteome</keyword>
<dbReference type="RefSeq" id="WP_133260194.1">
    <property type="nucleotide sequence ID" value="NZ_QKYN01000241.1"/>
</dbReference>
<evidence type="ECO:0000256" key="1">
    <source>
        <dbReference type="SAM" id="Phobius"/>
    </source>
</evidence>
<proteinExistence type="predicted"/>
<name>A0A2X0JYW5_9ACTN</name>
<protein>
    <submittedName>
        <fullName evidence="2">Uncharacterized protein</fullName>
    </submittedName>
</protein>
<evidence type="ECO:0000313" key="3">
    <source>
        <dbReference type="Proteomes" id="UP000248889"/>
    </source>
</evidence>
<dbReference type="Proteomes" id="UP000248889">
    <property type="component" value="Unassembled WGS sequence"/>
</dbReference>
<keyword evidence="1" id="KW-1133">Transmembrane helix</keyword>
<comment type="caution">
    <text evidence="2">The sequence shown here is derived from an EMBL/GenBank/DDBJ whole genome shotgun (WGS) entry which is preliminary data.</text>
</comment>
<dbReference type="OrthoDB" id="5186847at2"/>
<keyword evidence="1" id="KW-0472">Membrane</keyword>
<organism evidence="2 3">
    <name type="scientific">Streptacidiphilus pinicola</name>
    <dbReference type="NCBI Taxonomy" id="2219663"/>
    <lineage>
        <taxon>Bacteria</taxon>
        <taxon>Bacillati</taxon>
        <taxon>Actinomycetota</taxon>
        <taxon>Actinomycetes</taxon>
        <taxon>Kitasatosporales</taxon>
        <taxon>Streptomycetaceae</taxon>
        <taxon>Streptacidiphilus</taxon>
    </lineage>
</organism>
<evidence type="ECO:0000313" key="2">
    <source>
        <dbReference type="EMBL" id="RAG80389.1"/>
    </source>
</evidence>
<reference evidence="2 3" key="1">
    <citation type="submission" date="2018-06" db="EMBL/GenBank/DDBJ databases">
        <title>Streptacidiphilus pinicola sp. nov., isolated from pine grove soil.</title>
        <authorList>
            <person name="Roh S.G."/>
            <person name="Park S."/>
            <person name="Kim M.-K."/>
            <person name="Yun B.-R."/>
            <person name="Park J."/>
            <person name="Kim M.J."/>
            <person name="Kim Y.S."/>
            <person name="Kim S.B."/>
        </authorList>
    </citation>
    <scope>NUCLEOTIDE SEQUENCE [LARGE SCALE GENOMIC DNA]</scope>
    <source>
        <strain evidence="2 3">MMS16-CNU450</strain>
    </source>
</reference>
<dbReference type="EMBL" id="QKYN01000241">
    <property type="protein sequence ID" value="RAG80389.1"/>
    <property type="molecule type" value="Genomic_DNA"/>
</dbReference>
<gene>
    <name evidence="2" type="ORF">DN069_38400</name>
</gene>